<organism evidence="1">
    <name type="scientific">Anopheles coluzzii</name>
    <name type="common">African malaria mosquito</name>
    <dbReference type="NCBI Taxonomy" id="1518534"/>
    <lineage>
        <taxon>Eukaryota</taxon>
        <taxon>Metazoa</taxon>
        <taxon>Ecdysozoa</taxon>
        <taxon>Arthropoda</taxon>
        <taxon>Hexapoda</taxon>
        <taxon>Insecta</taxon>
        <taxon>Pterygota</taxon>
        <taxon>Neoptera</taxon>
        <taxon>Endopterygota</taxon>
        <taxon>Diptera</taxon>
        <taxon>Nematocera</taxon>
        <taxon>Culicoidea</taxon>
        <taxon>Culicidae</taxon>
        <taxon>Anophelinae</taxon>
        <taxon>Anopheles</taxon>
    </lineage>
</organism>
<sequence>LARTVLTPAPDVLLSFPRYRSSLQSAETEKSKRAVFVKSTRKTAGNPHGTYHQHAEIRRMARHAEHGRLQVPLMACQINERDDFGRLFAYLHPVECAMVRFVHHIAHTVKTKDVISHRAGAATFNLVLVAKEPLSREPPAIVQLAVGQHAQQGGLSGVHIAHDGDPHLGEIVLLYLPPDEVLPGIALLRLSGAQRNTVRAKHSCQGFQRCHGRSIIIRHETIFASICGGDRNMIHTTLNRVCFVTYVCGCVWVFV</sequence>
<dbReference type="Proteomes" id="UP000075882">
    <property type="component" value="Unassembled WGS sequence"/>
</dbReference>
<proteinExistence type="predicted"/>
<dbReference type="EnsemblMetazoa" id="ACOM035324-RA">
    <property type="protein sequence ID" value="ACOM035324-PA.1"/>
    <property type="gene ID" value="ACOM035324"/>
</dbReference>
<evidence type="ECO:0000313" key="1">
    <source>
        <dbReference type="EnsemblMetazoa" id="ACOM035324-PA.1"/>
    </source>
</evidence>
<reference evidence="1" key="1">
    <citation type="submission" date="2022-08" db="UniProtKB">
        <authorList>
            <consortium name="EnsemblMetazoa"/>
        </authorList>
    </citation>
    <scope>IDENTIFICATION</scope>
</reference>
<accession>A0A8W7PQ61</accession>
<protein>
    <submittedName>
        <fullName evidence="1">Uncharacterized protein</fullName>
    </submittedName>
</protein>
<dbReference type="AlphaFoldDB" id="A0A8W7PQ61"/>
<name>A0A8W7PQ61_ANOCL</name>